<dbReference type="EMBL" id="GEEE01007093">
    <property type="protein sequence ID" value="JAP56132.1"/>
    <property type="molecule type" value="Transcribed_RNA"/>
</dbReference>
<dbReference type="SMART" id="SM00333">
    <property type="entry name" value="TUDOR"/>
    <property type="match status" value="1"/>
</dbReference>
<accession>A0A0X3Q5X8</accession>
<dbReference type="Gene3D" id="2.30.30.140">
    <property type="match status" value="1"/>
</dbReference>
<reference evidence="3" key="1">
    <citation type="submission" date="2016-01" db="EMBL/GenBank/DDBJ databases">
        <title>Reference transcriptome for the parasite Schistocephalus solidus: insights into the molecular evolution of parasitism.</title>
        <authorList>
            <person name="Hebert F.O."/>
            <person name="Grambauer S."/>
            <person name="Barber I."/>
            <person name="Landry C.R."/>
            <person name="Aubin-Horth N."/>
        </authorList>
    </citation>
    <scope>NUCLEOTIDE SEQUENCE</scope>
</reference>
<dbReference type="InterPro" id="IPR002999">
    <property type="entry name" value="Tudor"/>
</dbReference>
<gene>
    <name evidence="3" type="primary">SPF30</name>
    <name evidence="3" type="ORF">TR142678</name>
</gene>
<dbReference type="SUPFAM" id="SSF63748">
    <property type="entry name" value="Tudor/PWWP/MBT"/>
    <property type="match status" value="1"/>
</dbReference>
<keyword evidence="1" id="KW-0175">Coiled coil</keyword>
<protein>
    <submittedName>
        <fullName evidence="3">Survival of motor neuron-related-splicing factor 30</fullName>
    </submittedName>
</protein>
<dbReference type="PROSITE" id="PS50304">
    <property type="entry name" value="TUDOR"/>
    <property type="match status" value="1"/>
</dbReference>
<feature type="domain" description="Tudor" evidence="2">
    <location>
        <begin position="60"/>
        <end position="119"/>
    </location>
</feature>
<sequence>MAEEAHLELLNHKLQLQQVEAALELDKENEDLLKLKNDLEEVIRLTIELIGKPESSEEIKWNVGDMCMAMCSRDKLFYKAKILEFLGEAACVVNFCEYDTTDVCQVSLPLSILFVWLSMHGHRCFRCQRYIEACFTSRREGHRVILSTECSLRPPSSSRSVQLI</sequence>
<evidence type="ECO:0000256" key="1">
    <source>
        <dbReference type="SAM" id="Coils"/>
    </source>
</evidence>
<proteinExistence type="predicted"/>
<feature type="coiled-coil region" evidence="1">
    <location>
        <begin position="2"/>
        <end position="45"/>
    </location>
</feature>
<organism evidence="3">
    <name type="scientific">Schistocephalus solidus</name>
    <name type="common">Tapeworm</name>
    <dbReference type="NCBI Taxonomy" id="70667"/>
    <lineage>
        <taxon>Eukaryota</taxon>
        <taxon>Metazoa</taxon>
        <taxon>Spiralia</taxon>
        <taxon>Lophotrochozoa</taxon>
        <taxon>Platyhelminthes</taxon>
        <taxon>Cestoda</taxon>
        <taxon>Eucestoda</taxon>
        <taxon>Diphyllobothriidea</taxon>
        <taxon>Diphyllobothriidae</taxon>
        <taxon>Schistocephalus</taxon>
    </lineage>
</organism>
<dbReference type="AlphaFoldDB" id="A0A0X3Q5X8"/>
<evidence type="ECO:0000259" key="2">
    <source>
        <dbReference type="PROSITE" id="PS50304"/>
    </source>
</evidence>
<name>A0A0X3Q5X8_SCHSO</name>
<evidence type="ECO:0000313" key="3">
    <source>
        <dbReference type="EMBL" id="JAP56132.1"/>
    </source>
</evidence>